<dbReference type="PROSITE" id="PS51864">
    <property type="entry name" value="ASTACIN"/>
    <property type="match status" value="1"/>
</dbReference>
<feature type="chain" id="PRO_5047513423" evidence="2">
    <location>
        <begin position="20"/>
        <end position="94"/>
    </location>
</feature>
<sequence length="94" mass="10234">MLHIQSICIFVMVAMFVHCTNTAASSEPPEETESPGTIESDIKLTDEQLAEIEAIIADEESGVGARKAITSLSKRWNNAIVPYVISSTSKYMSV</sequence>
<dbReference type="InterPro" id="IPR001506">
    <property type="entry name" value="Peptidase_M12A"/>
</dbReference>
<keyword evidence="4" id="KW-1185">Reference proteome</keyword>
<evidence type="ECO:0000313" key="5">
    <source>
        <dbReference type="RefSeq" id="XP_006813429.1"/>
    </source>
</evidence>
<dbReference type="RefSeq" id="XP_006813429.1">
    <property type="nucleotide sequence ID" value="XM_006813366.1"/>
</dbReference>
<keyword evidence="2" id="KW-0732">Signal</keyword>
<name>A0ABM0M088_SACKO</name>
<evidence type="ECO:0000313" key="4">
    <source>
        <dbReference type="Proteomes" id="UP000694865"/>
    </source>
</evidence>
<comment type="caution">
    <text evidence="1">Lacks conserved residue(s) required for the propagation of feature annotation.</text>
</comment>
<evidence type="ECO:0000259" key="3">
    <source>
        <dbReference type="PROSITE" id="PS51864"/>
    </source>
</evidence>
<evidence type="ECO:0000256" key="1">
    <source>
        <dbReference type="PROSITE-ProRule" id="PRU01211"/>
    </source>
</evidence>
<proteinExistence type="predicted"/>
<feature type="signal peptide" evidence="2">
    <location>
        <begin position="1"/>
        <end position="19"/>
    </location>
</feature>
<feature type="domain" description="Peptidase M12A" evidence="3">
    <location>
        <begin position="67"/>
        <end position="94"/>
    </location>
</feature>
<dbReference type="Proteomes" id="UP000694865">
    <property type="component" value="Unplaced"/>
</dbReference>
<dbReference type="GeneID" id="102807428"/>
<protein>
    <submittedName>
        <fullName evidence="5">Protein SpAN-like</fullName>
    </submittedName>
</protein>
<accession>A0ABM0M088</accession>
<gene>
    <name evidence="5" type="primary">LOC102807428</name>
</gene>
<evidence type="ECO:0000256" key="2">
    <source>
        <dbReference type="SAM" id="SignalP"/>
    </source>
</evidence>
<organism evidence="4 5">
    <name type="scientific">Saccoglossus kowalevskii</name>
    <name type="common">Acorn worm</name>
    <dbReference type="NCBI Taxonomy" id="10224"/>
    <lineage>
        <taxon>Eukaryota</taxon>
        <taxon>Metazoa</taxon>
        <taxon>Hemichordata</taxon>
        <taxon>Enteropneusta</taxon>
        <taxon>Harrimaniidae</taxon>
        <taxon>Saccoglossus</taxon>
    </lineage>
</organism>
<reference evidence="5" key="1">
    <citation type="submission" date="2025-08" db="UniProtKB">
        <authorList>
            <consortium name="RefSeq"/>
        </authorList>
    </citation>
    <scope>IDENTIFICATION</scope>
    <source>
        <tissue evidence="5">Testes</tissue>
    </source>
</reference>